<dbReference type="Proteomes" id="UP000002059">
    <property type="component" value="Partially assembled WGS sequence"/>
</dbReference>
<evidence type="ECO:0000313" key="2">
    <source>
        <dbReference type="Proteomes" id="UP000002059"/>
    </source>
</evidence>
<sequence length="139" mass="15657">MRSKLRTSRDQNPKIWDVITGNCLKILEAHTDRKPYHCSVTGIIPSRTQKTTSPLAMNFNESYTFAPPPYTKSSTLGRAEQFRPAQVVRRNSLHPSPGTRLSISRTFGQLALLHKNAMTTGCRSSSFTTAVKYPFRVGW</sequence>
<dbReference type="VEuPathDB" id="FungiDB:PAAG_05275"/>
<dbReference type="HOGENOM" id="CLU_1845692_0_0_1"/>
<dbReference type="eggNOG" id="ENOG502RQYJ">
    <property type="taxonomic scope" value="Eukaryota"/>
</dbReference>
<dbReference type="OrthoDB" id="5980302at2759"/>
<dbReference type="RefSeq" id="XP_002792546.2">
    <property type="nucleotide sequence ID" value="XM_002792500.2"/>
</dbReference>
<accession>C1H3D2</accession>
<dbReference type="AlphaFoldDB" id="C1H3D2"/>
<dbReference type="KEGG" id="pbl:PAAG_05275"/>
<proteinExistence type="predicted"/>
<evidence type="ECO:0000313" key="1">
    <source>
        <dbReference type="EMBL" id="EEH34226.2"/>
    </source>
</evidence>
<organism evidence="1 2">
    <name type="scientific">Paracoccidioides lutzii (strain ATCC MYA-826 / Pb01)</name>
    <name type="common">Paracoccidioides brasiliensis</name>
    <dbReference type="NCBI Taxonomy" id="502779"/>
    <lineage>
        <taxon>Eukaryota</taxon>
        <taxon>Fungi</taxon>
        <taxon>Dikarya</taxon>
        <taxon>Ascomycota</taxon>
        <taxon>Pezizomycotina</taxon>
        <taxon>Eurotiomycetes</taxon>
        <taxon>Eurotiomycetidae</taxon>
        <taxon>Onygenales</taxon>
        <taxon>Ajellomycetaceae</taxon>
        <taxon>Paracoccidioides</taxon>
    </lineage>
</organism>
<gene>
    <name evidence="1" type="ORF">PAAG_05275</name>
</gene>
<dbReference type="GeneID" id="9095807"/>
<reference evidence="1 2" key="1">
    <citation type="journal article" date="2011" name="PLoS Genet.">
        <title>Comparative genomic analysis of human fungal pathogens causing paracoccidioidomycosis.</title>
        <authorList>
            <person name="Desjardins C.A."/>
            <person name="Champion M.D."/>
            <person name="Holder J.W."/>
            <person name="Muszewska A."/>
            <person name="Goldberg J."/>
            <person name="Bailao A.M."/>
            <person name="Brigido M.M."/>
            <person name="Ferreira M.E."/>
            <person name="Garcia A.M."/>
            <person name="Grynberg M."/>
            <person name="Gujja S."/>
            <person name="Heiman D.I."/>
            <person name="Henn M.R."/>
            <person name="Kodira C.D."/>
            <person name="Leon-Narvaez H."/>
            <person name="Longo L.V."/>
            <person name="Ma L.J."/>
            <person name="Malavazi I."/>
            <person name="Matsuo A.L."/>
            <person name="Morais F.V."/>
            <person name="Pereira M."/>
            <person name="Rodriguez-Brito S."/>
            <person name="Sakthikumar S."/>
            <person name="Salem-Izacc S.M."/>
            <person name="Sykes S.M."/>
            <person name="Teixeira M.M."/>
            <person name="Vallejo M.C."/>
            <person name="Walter M.E."/>
            <person name="Yandava C."/>
            <person name="Young S."/>
            <person name="Zeng Q."/>
            <person name="Zucker J."/>
            <person name="Felipe M.S."/>
            <person name="Goldman G.H."/>
            <person name="Haas B.J."/>
            <person name="McEwen J.G."/>
            <person name="Nino-Vega G."/>
            <person name="Puccia R."/>
            <person name="San-Blas G."/>
            <person name="Soares C.M."/>
            <person name="Birren B.W."/>
            <person name="Cuomo C.A."/>
        </authorList>
    </citation>
    <scope>NUCLEOTIDE SEQUENCE [LARGE SCALE GENOMIC DNA]</scope>
    <source>
        <strain evidence="2">ATCC MYA-826 / Pb01</strain>
    </source>
</reference>
<keyword evidence="2" id="KW-1185">Reference proteome</keyword>
<dbReference type="EMBL" id="KN294005">
    <property type="protein sequence ID" value="EEH34226.2"/>
    <property type="molecule type" value="Genomic_DNA"/>
</dbReference>
<protein>
    <submittedName>
        <fullName evidence="1">Uncharacterized protein</fullName>
    </submittedName>
</protein>
<name>C1H3D2_PARBA</name>